<keyword evidence="2 5" id="KW-0853">WD repeat</keyword>
<dbReference type="InterPro" id="IPR001680">
    <property type="entry name" value="WD40_rpt"/>
</dbReference>
<dbReference type="InterPro" id="IPR036322">
    <property type="entry name" value="WD40_repeat_dom_sf"/>
</dbReference>
<sequence>MPSKLNPTRYAHCEGHTGLCFSEDGKHIITCGNEGDVRVWADLEDDDPVDKCIGEKALAVFQKGTQLFVGSDSNTVQALTFPELELNGIITRFPAPVTHIDVSVDGKILASASSDMKINVTEIDGLKTETLRDHRAPVLSVAIDPKLEYLASSSCDGTVKVWKLSDYSVSHTWNCVPKSNSFTWSTVLCRISWQPRTGRFLAIPDKNEVILYERDTWNKFISFADPNTGTQFLSVTCFSKSGDYLAASTTQGHIYVWNTNGGNIIEKIQTDVKQHVCALAWNPDSNVSQLAFCDVQGNFGTIDDVNTEKSSNIQVEDNMDKGNIPLTDPIFGDSDDEDNENAISIEKIKNESGFGASLGLNDVDKASLSGDGDGRSSRLSIKSIAPALPPIELQPPFQPSSSPVHLQHRYMVWNDLGIVRQVNTEDETAIDVEFHDIGTHYPFRINNSTNNTIAALTAECLVLACDKQEDAPSKLTCILLNAWDGSKEWVAQLSDDEEILAAASGKSWVAVATDKRTLRVFTVAGTQREVISLPGPIVCLCGKDDKLVAVFHSGVGLNGDQCLSYFILRIGNSTKAIFSPTLTQAFPLSPKSTLCWLGFSDEDSLCSVDSAGSLRLLTPSMLWRPVCHLDERNKGKFDHYFVIGVSECNQNIRCVLCKGSFYPPTTPKPALTEVPWQIPICEPTIEKGELEEEFWRSQLAVARIEALSRFDDSLSDVKDNIDKAIKKCVLKLFALACQSGLEMRAVELCELMPTSEIPQLAFKYAAKVGKTQLAERISQVLKRKTEDESDEPVAVVQSYSSSNQDYTSIIKNKVSHKSVSNEIDTEEMLEDDTNQGQENLILSMKQKTSSTQNAVLSNKFKKENPFKKAVNGENNTSKGLQSLSKRPVFNKNISRQVLPEPVKQKSNENKPTKTNPFMEWFSSQKSNLEEEFPDLDTSELTKIAIKRFKEEKQKPSNNQGGLKRFLSVSSMSEESQNTENESQDIIESSQLPLDTKKRKLDTIKNKESDKEKNPFSKLKAFSFNK</sequence>
<evidence type="ECO:0000256" key="2">
    <source>
        <dbReference type="ARBA" id="ARBA00022574"/>
    </source>
</evidence>
<feature type="domain" description="WDHD1/CFT4 helical bundle" evidence="8">
    <location>
        <begin position="689"/>
        <end position="786"/>
    </location>
</feature>
<dbReference type="PROSITE" id="PS50294">
    <property type="entry name" value="WD_REPEATS_REGION"/>
    <property type="match status" value="1"/>
</dbReference>
<feature type="compositionally biased region" description="Basic and acidic residues" evidence="6">
    <location>
        <begin position="902"/>
        <end position="911"/>
    </location>
</feature>
<dbReference type="GO" id="GO:0006281">
    <property type="term" value="P:DNA repair"/>
    <property type="evidence" value="ECO:0007669"/>
    <property type="project" value="TreeGrafter"/>
</dbReference>
<reference evidence="10" key="1">
    <citation type="submission" date="2015-12" db="EMBL/GenBank/DDBJ databases">
        <title>De novo transcriptome assembly of four potential Pierce s Disease insect vectors from Arizona vineyards.</title>
        <authorList>
            <person name="Tassone E.E."/>
        </authorList>
    </citation>
    <scope>NUCLEOTIDE SEQUENCE</scope>
</reference>
<evidence type="ECO:0000313" key="10">
    <source>
        <dbReference type="EMBL" id="JAS26837.1"/>
    </source>
</evidence>
<dbReference type="InterPro" id="IPR048591">
    <property type="entry name" value="WDHD1/CFT4_hel"/>
</dbReference>
<keyword evidence="3" id="KW-0677">Repeat</keyword>
<dbReference type="Pfam" id="PF24817">
    <property type="entry name" value="WD40_WDHD1_1st"/>
    <property type="match status" value="1"/>
</dbReference>
<dbReference type="Pfam" id="PF12341">
    <property type="entry name" value="Mcl1_mid"/>
    <property type="match status" value="1"/>
</dbReference>
<dbReference type="InterPro" id="IPR015943">
    <property type="entry name" value="WD40/YVTN_repeat-like_dom_sf"/>
</dbReference>
<dbReference type="SUPFAM" id="SSF82171">
    <property type="entry name" value="DPP6 N-terminal domain-like"/>
    <property type="match status" value="1"/>
</dbReference>
<evidence type="ECO:0000256" key="5">
    <source>
        <dbReference type="PROSITE-ProRule" id="PRU00221"/>
    </source>
</evidence>
<dbReference type="GO" id="GO:0003682">
    <property type="term" value="F:chromatin binding"/>
    <property type="evidence" value="ECO:0007669"/>
    <property type="project" value="TreeGrafter"/>
</dbReference>
<feature type="compositionally biased region" description="Basic and acidic residues" evidence="6">
    <location>
        <begin position="1000"/>
        <end position="1014"/>
    </location>
</feature>
<protein>
    <submittedName>
        <fullName evidence="10">Uncharacterized protein</fullName>
    </submittedName>
</protein>
<comment type="subcellular location">
    <subcellularLocation>
        <location evidence="1">Nucleus</location>
    </subcellularLocation>
</comment>
<evidence type="ECO:0000256" key="6">
    <source>
        <dbReference type="SAM" id="MobiDB-lite"/>
    </source>
</evidence>
<dbReference type="AlphaFoldDB" id="A0A1B6DME6"/>
<feature type="region of interest" description="Disordered" evidence="6">
    <location>
        <begin position="951"/>
        <end position="1025"/>
    </location>
</feature>
<feature type="domain" description="WDHD1/CFT4 second beta-propeller" evidence="7">
    <location>
        <begin position="396"/>
        <end position="680"/>
    </location>
</feature>
<evidence type="ECO:0000256" key="4">
    <source>
        <dbReference type="ARBA" id="ARBA00023242"/>
    </source>
</evidence>
<dbReference type="EMBL" id="GEDC01010461">
    <property type="protein sequence ID" value="JAS26837.1"/>
    <property type="molecule type" value="Transcribed_RNA"/>
</dbReference>
<organism evidence="10">
    <name type="scientific">Clastoptera arizonana</name>
    <name type="common">Arizona spittle bug</name>
    <dbReference type="NCBI Taxonomy" id="38151"/>
    <lineage>
        <taxon>Eukaryota</taxon>
        <taxon>Metazoa</taxon>
        <taxon>Ecdysozoa</taxon>
        <taxon>Arthropoda</taxon>
        <taxon>Hexapoda</taxon>
        <taxon>Insecta</taxon>
        <taxon>Pterygota</taxon>
        <taxon>Neoptera</taxon>
        <taxon>Paraneoptera</taxon>
        <taxon>Hemiptera</taxon>
        <taxon>Auchenorrhyncha</taxon>
        <taxon>Cercopoidea</taxon>
        <taxon>Clastopteridae</taxon>
        <taxon>Clastoptera</taxon>
    </lineage>
</organism>
<dbReference type="GO" id="GO:0000278">
    <property type="term" value="P:mitotic cell cycle"/>
    <property type="evidence" value="ECO:0007669"/>
    <property type="project" value="TreeGrafter"/>
</dbReference>
<evidence type="ECO:0000259" key="7">
    <source>
        <dbReference type="Pfam" id="PF12341"/>
    </source>
</evidence>
<feature type="repeat" description="WD" evidence="5">
    <location>
        <begin position="9"/>
        <end position="40"/>
    </location>
</feature>
<keyword evidence="4" id="KW-0539">Nucleus</keyword>
<dbReference type="Gene3D" id="2.130.10.10">
    <property type="entry name" value="YVTN repeat-like/Quinoprotein amine dehydrogenase"/>
    <property type="match status" value="2"/>
</dbReference>
<dbReference type="PANTHER" id="PTHR19932">
    <property type="entry name" value="WD REPEAT AND HMG-BOX DNA BINDING PROTEIN"/>
    <property type="match status" value="1"/>
</dbReference>
<dbReference type="InterPro" id="IPR057646">
    <property type="entry name" value="WD40_WDHD1_1st"/>
</dbReference>
<feature type="region of interest" description="Disordered" evidence="6">
    <location>
        <begin position="868"/>
        <end position="917"/>
    </location>
</feature>
<feature type="domain" description="WDHD1 first WD40" evidence="9">
    <location>
        <begin position="9"/>
        <end position="301"/>
    </location>
</feature>
<evidence type="ECO:0000259" key="9">
    <source>
        <dbReference type="Pfam" id="PF24817"/>
    </source>
</evidence>
<proteinExistence type="predicted"/>
<name>A0A1B6DME6_9HEMI</name>
<dbReference type="PANTHER" id="PTHR19932:SF10">
    <property type="entry name" value="WD REPEAT AND HMG-BOX DNA-BINDING PROTEIN 1"/>
    <property type="match status" value="1"/>
</dbReference>
<dbReference type="Pfam" id="PF20946">
    <property type="entry name" value="Ctf4_C"/>
    <property type="match status" value="1"/>
</dbReference>
<dbReference type="SMART" id="SM00320">
    <property type="entry name" value="WD40"/>
    <property type="match status" value="4"/>
</dbReference>
<evidence type="ECO:0000256" key="1">
    <source>
        <dbReference type="ARBA" id="ARBA00004123"/>
    </source>
</evidence>
<dbReference type="SUPFAM" id="SSF50978">
    <property type="entry name" value="WD40 repeat-like"/>
    <property type="match status" value="1"/>
</dbReference>
<dbReference type="InterPro" id="IPR022100">
    <property type="entry name" value="WDHD1/CFT4_beta-prop_2nd"/>
</dbReference>
<gene>
    <name evidence="10" type="ORF">g.26967</name>
</gene>
<feature type="compositionally biased region" description="Low complexity" evidence="6">
    <location>
        <begin position="969"/>
        <end position="980"/>
    </location>
</feature>
<dbReference type="PROSITE" id="PS50082">
    <property type="entry name" value="WD_REPEATS_2"/>
    <property type="match status" value="2"/>
</dbReference>
<feature type="compositionally biased region" description="Polar residues" evidence="6">
    <location>
        <begin position="872"/>
        <end position="884"/>
    </location>
</feature>
<evidence type="ECO:0000256" key="3">
    <source>
        <dbReference type="ARBA" id="ARBA00022737"/>
    </source>
</evidence>
<evidence type="ECO:0000259" key="8">
    <source>
        <dbReference type="Pfam" id="PF20946"/>
    </source>
</evidence>
<accession>A0A1B6DME6</accession>
<dbReference type="GO" id="GO:0043596">
    <property type="term" value="C:nuclear replication fork"/>
    <property type="evidence" value="ECO:0007669"/>
    <property type="project" value="TreeGrafter"/>
</dbReference>
<dbReference type="GO" id="GO:0006261">
    <property type="term" value="P:DNA-templated DNA replication"/>
    <property type="evidence" value="ECO:0007669"/>
    <property type="project" value="TreeGrafter"/>
</dbReference>
<feature type="repeat" description="WD" evidence="5">
    <location>
        <begin position="131"/>
        <end position="172"/>
    </location>
</feature>